<proteinExistence type="predicted"/>
<organism evidence="2 3">
    <name type="scientific">Sistotremastrum niveocremeum HHB9708</name>
    <dbReference type="NCBI Taxonomy" id="1314777"/>
    <lineage>
        <taxon>Eukaryota</taxon>
        <taxon>Fungi</taxon>
        <taxon>Dikarya</taxon>
        <taxon>Basidiomycota</taxon>
        <taxon>Agaricomycotina</taxon>
        <taxon>Agaricomycetes</taxon>
        <taxon>Sistotremastrales</taxon>
        <taxon>Sistotremastraceae</taxon>
        <taxon>Sertulicium</taxon>
        <taxon>Sertulicium niveocremeum</taxon>
    </lineage>
</organism>
<dbReference type="AlphaFoldDB" id="A0A164PZJ5"/>
<keyword evidence="3" id="KW-1185">Reference proteome</keyword>
<evidence type="ECO:0000313" key="2">
    <source>
        <dbReference type="EMBL" id="KZS89183.1"/>
    </source>
</evidence>
<dbReference type="InterPro" id="IPR058913">
    <property type="entry name" value="Integrase_dom_put"/>
</dbReference>
<dbReference type="Pfam" id="PF24764">
    <property type="entry name" value="rva_4"/>
    <property type="match status" value="1"/>
</dbReference>
<dbReference type="STRING" id="1314777.A0A164PZJ5"/>
<protein>
    <recommendedName>
        <fullName evidence="1">Integrase core domain-containing protein</fullName>
    </recommendedName>
</protein>
<sequence>MALKSTQNTPIEGFWHWLRESIGRTLYLDVTSGHTVFNSSNPIHINLFRWLWPPIVQKELDKFAVEWNSHRLRLQRNKALPSGATPISLYMCPEETNGIPLFNPVSPNLIAALRQHNLPNSRKEAFQWVPDAFDEIAGPVYEANCADILVVTSKNAWTVFQRMVTALLISAPADAWVVLC</sequence>
<feature type="domain" description="Integrase core" evidence="1">
    <location>
        <begin position="4"/>
        <end position="79"/>
    </location>
</feature>
<dbReference type="Proteomes" id="UP000076722">
    <property type="component" value="Unassembled WGS sequence"/>
</dbReference>
<name>A0A164PZJ5_9AGAM</name>
<accession>A0A164PZJ5</accession>
<reference evidence="2 3" key="1">
    <citation type="journal article" date="2016" name="Mol. Biol. Evol.">
        <title>Comparative Genomics of Early-Diverging Mushroom-Forming Fungi Provides Insights into the Origins of Lignocellulose Decay Capabilities.</title>
        <authorList>
            <person name="Nagy L.G."/>
            <person name="Riley R."/>
            <person name="Tritt A."/>
            <person name="Adam C."/>
            <person name="Daum C."/>
            <person name="Floudas D."/>
            <person name="Sun H."/>
            <person name="Yadav J.S."/>
            <person name="Pangilinan J."/>
            <person name="Larsson K.H."/>
            <person name="Matsuura K."/>
            <person name="Barry K."/>
            <person name="Labutti K."/>
            <person name="Kuo R."/>
            <person name="Ohm R.A."/>
            <person name="Bhattacharya S.S."/>
            <person name="Shirouzu T."/>
            <person name="Yoshinaga Y."/>
            <person name="Martin F.M."/>
            <person name="Grigoriev I.V."/>
            <person name="Hibbett D.S."/>
        </authorList>
    </citation>
    <scope>NUCLEOTIDE SEQUENCE [LARGE SCALE GENOMIC DNA]</scope>
    <source>
        <strain evidence="2 3">HHB9708</strain>
    </source>
</reference>
<gene>
    <name evidence="2" type="ORF">SISNIDRAFT_489401</name>
</gene>
<dbReference type="EMBL" id="KV419429">
    <property type="protein sequence ID" value="KZS89183.1"/>
    <property type="molecule type" value="Genomic_DNA"/>
</dbReference>
<dbReference type="OrthoDB" id="2993821at2759"/>
<evidence type="ECO:0000313" key="3">
    <source>
        <dbReference type="Proteomes" id="UP000076722"/>
    </source>
</evidence>
<evidence type="ECO:0000259" key="1">
    <source>
        <dbReference type="Pfam" id="PF24764"/>
    </source>
</evidence>